<dbReference type="FunFam" id="3.40.1180.10:FF:000001">
    <property type="entry name" value="(2E,6E)-farnesyl-diphosphate-specific ditrans,polycis-undecaprenyl-diphosphate synthase"/>
    <property type="match status" value="1"/>
</dbReference>
<dbReference type="PANTHER" id="PTHR10291:SF0">
    <property type="entry name" value="DEHYDRODOLICHYL DIPHOSPHATE SYNTHASE 2"/>
    <property type="match status" value="1"/>
</dbReference>
<feature type="binding site" evidence="2">
    <location>
        <position position="21"/>
    </location>
    <ligand>
        <name>substrate</name>
    </ligand>
</feature>
<feature type="binding site" evidence="2">
    <location>
        <position position="67"/>
    </location>
    <ligand>
        <name>substrate</name>
    </ligand>
</feature>
<protein>
    <recommendedName>
        <fullName evidence="2">Isoprenyl transferase</fullName>
        <ecNumber evidence="2">2.5.1.-</ecNumber>
    </recommendedName>
</protein>
<dbReference type="InterPro" id="IPR036424">
    <property type="entry name" value="UPP_synth-like_sf"/>
</dbReference>
<dbReference type="EC" id="2.5.1.-" evidence="2"/>
<feature type="binding site" evidence="2">
    <location>
        <position position="29"/>
    </location>
    <ligand>
        <name>substrate</name>
    </ligand>
</feature>
<proteinExistence type="inferred from homology"/>
<dbReference type="Proteomes" id="UP000483018">
    <property type="component" value="Unassembled WGS sequence"/>
</dbReference>
<gene>
    <name evidence="3" type="ORF">GND95_01165</name>
</gene>
<dbReference type="GO" id="GO:0016094">
    <property type="term" value="P:polyprenol biosynthetic process"/>
    <property type="evidence" value="ECO:0007669"/>
    <property type="project" value="TreeGrafter"/>
</dbReference>
<keyword evidence="1 2" id="KW-0808">Transferase</keyword>
<dbReference type="InterPro" id="IPR001441">
    <property type="entry name" value="UPP_synth-like"/>
</dbReference>
<keyword evidence="4" id="KW-1185">Reference proteome</keyword>
<dbReference type="PROSITE" id="PS01066">
    <property type="entry name" value="UPP_SYNTHASE"/>
    <property type="match status" value="1"/>
</dbReference>
<dbReference type="HAMAP" id="MF_01139">
    <property type="entry name" value="ISPT"/>
    <property type="match status" value="1"/>
</dbReference>
<dbReference type="PANTHER" id="PTHR10291">
    <property type="entry name" value="DEHYDRODOLICHYL DIPHOSPHATE SYNTHASE FAMILY MEMBER"/>
    <property type="match status" value="1"/>
</dbReference>
<feature type="binding site" evidence="2">
    <location>
        <begin position="190"/>
        <end position="192"/>
    </location>
    <ligand>
        <name>substrate</name>
    </ligand>
</feature>
<feature type="binding site" evidence="2">
    <location>
        <position position="184"/>
    </location>
    <ligand>
        <name>substrate</name>
    </ligand>
</feature>
<dbReference type="InterPro" id="IPR018520">
    <property type="entry name" value="UPP_synth-like_CS"/>
</dbReference>
<feature type="binding site" evidence="2">
    <location>
        <begin position="17"/>
        <end position="20"/>
    </location>
    <ligand>
        <name>substrate</name>
    </ligand>
</feature>
<keyword evidence="2" id="KW-0479">Metal-binding</keyword>
<sequence>MINLDNLPKHIAIIMDGNGRWAKERKKSRSYGHQAGSKALERVLRAADALGIPHLTVYAFSTENWQRPKEEVDSLMNLLRSYLKKYLKDSEKNNIKIDIIGDKAKLDEDIQEQIRDLEMKTSKKSGLNLHIALNYGSRDEIIRAVKKMSQDVLESKLNLDSIDRHTFSMYLDTKAIPDPDLLIRTSGEQRLSNFLLWQIAYSELYFCDKLWPDYDENDFYKAIYEFQNRNRRFGLI</sequence>
<reference evidence="3 4" key="1">
    <citation type="submission" date="2019-12" db="EMBL/GenBank/DDBJ databases">
        <title>Defluviitalea raffinosedens, isolated from a biogas fermenter, genome sequencing and characterization.</title>
        <authorList>
            <person name="Rettenmaier R."/>
            <person name="Schneider M."/>
            <person name="Neuhaus K."/>
            <person name="Liebl W."/>
            <person name="Zverlov V."/>
        </authorList>
    </citation>
    <scope>NUCLEOTIDE SEQUENCE [LARGE SCALE GENOMIC DNA]</scope>
    <source>
        <strain evidence="3 4">249c-K6</strain>
    </source>
</reference>
<dbReference type="CDD" id="cd00475">
    <property type="entry name" value="Cis_IPPS"/>
    <property type="match status" value="1"/>
</dbReference>
<feature type="binding site" evidence="2">
    <location>
        <position position="33"/>
    </location>
    <ligand>
        <name>substrate</name>
    </ligand>
</feature>
<dbReference type="Gene3D" id="3.40.1180.10">
    <property type="entry name" value="Decaprenyl diphosphate synthase-like"/>
    <property type="match status" value="1"/>
</dbReference>
<feature type="binding site" evidence="2">
    <location>
        <position position="16"/>
    </location>
    <ligand>
        <name>Mg(2+)</name>
        <dbReference type="ChEBI" id="CHEBI:18420"/>
    </ligand>
</feature>
<comment type="subunit">
    <text evidence="2">Homodimer.</text>
</comment>
<dbReference type="GO" id="GO:0045547">
    <property type="term" value="F:ditrans,polycis-polyprenyl diphosphate synthase [(2E,6E)-farnesyl diphosphate specific] activity"/>
    <property type="evidence" value="ECO:0007669"/>
    <property type="project" value="TreeGrafter"/>
</dbReference>
<feature type="active site" evidence="2">
    <location>
        <position position="16"/>
    </location>
</feature>
<dbReference type="OrthoDB" id="4191603at2"/>
<accession>A0A7C8HGL0</accession>
<dbReference type="Pfam" id="PF01255">
    <property type="entry name" value="Prenyltransf"/>
    <property type="match status" value="1"/>
</dbReference>
<feature type="active site" description="Proton acceptor" evidence="2">
    <location>
        <position position="64"/>
    </location>
</feature>
<evidence type="ECO:0000256" key="2">
    <source>
        <dbReference type="HAMAP-Rule" id="MF_01139"/>
    </source>
</evidence>
<dbReference type="GO" id="GO:0000287">
    <property type="term" value="F:magnesium ion binding"/>
    <property type="evidence" value="ECO:0007669"/>
    <property type="project" value="UniProtKB-UniRule"/>
</dbReference>
<comment type="caution">
    <text evidence="3">The sequence shown here is derived from an EMBL/GenBank/DDBJ whole genome shotgun (WGS) entry which is preliminary data.</text>
</comment>
<dbReference type="AlphaFoldDB" id="A0A7C8HGL0"/>
<dbReference type="SUPFAM" id="SSF64005">
    <property type="entry name" value="Undecaprenyl diphosphate synthase"/>
    <property type="match status" value="1"/>
</dbReference>
<evidence type="ECO:0000256" key="1">
    <source>
        <dbReference type="ARBA" id="ARBA00022679"/>
    </source>
</evidence>
<dbReference type="EMBL" id="WSLF01000001">
    <property type="protein sequence ID" value="KAE9637355.1"/>
    <property type="molecule type" value="Genomic_DNA"/>
</dbReference>
<evidence type="ECO:0000313" key="3">
    <source>
        <dbReference type="EMBL" id="KAE9637355.1"/>
    </source>
</evidence>
<comment type="function">
    <text evidence="2">Catalyzes the condensation of isopentenyl diphosphate (IPP) with allylic pyrophosphates generating different type of terpenoids.</text>
</comment>
<feature type="binding site" evidence="2">
    <location>
        <position position="203"/>
    </location>
    <ligand>
        <name>Mg(2+)</name>
        <dbReference type="ChEBI" id="CHEBI:18420"/>
    </ligand>
</feature>
<evidence type="ECO:0000313" key="4">
    <source>
        <dbReference type="Proteomes" id="UP000483018"/>
    </source>
</evidence>
<dbReference type="NCBIfam" id="NF011405">
    <property type="entry name" value="PRK14830.1"/>
    <property type="match status" value="1"/>
</dbReference>
<keyword evidence="2" id="KW-0460">Magnesium</keyword>
<dbReference type="NCBIfam" id="TIGR00055">
    <property type="entry name" value="uppS"/>
    <property type="match status" value="1"/>
</dbReference>
<feature type="binding site" evidence="2">
    <location>
        <begin position="61"/>
        <end position="63"/>
    </location>
    <ligand>
        <name>substrate</name>
    </ligand>
</feature>
<comment type="similarity">
    <text evidence="2">Belongs to the UPP synthase family.</text>
</comment>
<comment type="cofactor">
    <cofactor evidence="2">
        <name>Mg(2+)</name>
        <dbReference type="ChEBI" id="CHEBI:18420"/>
    </cofactor>
    <text evidence="2">Binds 2 magnesium ions per subunit.</text>
</comment>
<name>A0A7C8HGL0_9FIRM</name>
<feature type="binding site" evidence="2">
    <location>
        <position position="65"/>
    </location>
    <ligand>
        <name>substrate</name>
    </ligand>
</feature>
<organism evidence="3 4">
    <name type="scientific">Defluviitalea raffinosedens</name>
    <dbReference type="NCBI Taxonomy" id="1450156"/>
    <lineage>
        <taxon>Bacteria</taxon>
        <taxon>Bacillati</taxon>
        <taxon>Bacillota</taxon>
        <taxon>Clostridia</taxon>
        <taxon>Lachnospirales</taxon>
        <taxon>Defluviitaleaceae</taxon>
        <taxon>Defluviitalea</taxon>
    </lineage>
</organism>